<keyword evidence="1" id="KW-1133">Transmembrane helix</keyword>
<feature type="transmembrane region" description="Helical" evidence="1">
    <location>
        <begin position="98"/>
        <end position="115"/>
    </location>
</feature>
<dbReference type="RefSeq" id="WP_172243760.1">
    <property type="nucleotide sequence ID" value="NZ_BMDD01000003.1"/>
</dbReference>
<name>A0ABQ1ZU89_9BACL</name>
<feature type="transmembrane region" description="Helical" evidence="1">
    <location>
        <begin position="121"/>
        <end position="143"/>
    </location>
</feature>
<dbReference type="Proteomes" id="UP000605427">
    <property type="component" value="Unassembled WGS sequence"/>
</dbReference>
<reference evidence="3" key="1">
    <citation type="journal article" date="2019" name="Int. J. Syst. Evol. Microbiol.">
        <title>The Global Catalogue of Microorganisms (GCM) 10K type strain sequencing project: providing services to taxonomists for standard genome sequencing and annotation.</title>
        <authorList>
            <consortium name="The Broad Institute Genomics Platform"/>
            <consortium name="The Broad Institute Genome Sequencing Center for Infectious Disease"/>
            <person name="Wu L."/>
            <person name="Ma J."/>
        </authorList>
    </citation>
    <scope>NUCLEOTIDE SEQUENCE [LARGE SCALE GENOMIC DNA]</scope>
    <source>
        <strain evidence="3">CCM 8702</strain>
    </source>
</reference>
<feature type="transmembrane region" description="Helical" evidence="1">
    <location>
        <begin position="51"/>
        <end position="77"/>
    </location>
</feature>
<evidence type="ECO:0000256" key="1">
    <source>
        <dbReference type="SAM" id="Phobius"/>
    </source>
</evidence>
<evidence type="ECO:0000313" key="2">
    <source>
        <dbReference type="EMBL" id="GGH78845.1"/>
    </source>
</evidence>
<evidence type="ECO:0008006" key="4">
    <source>
        <dbReference type="Google" id="ProtNLM"/>
    </source>
</evidence>
<sequence length="151" mass="16693">MRNEHKDRSYAPLLLASVAVSIILSWFGLVLDFWRWLEPEYHTESLETGFGAFVAVVLLGGLAIVIHLVLHGLLLPFIASKKYRLPLPKELVSHRRGYALICAAAGLIGAAAVGFRTHLPLLATLPFAGNVLVYAFWMTLIGARTRRMIGE</sequence>
<keyword evidence="1" id="KW-0812">Transmembrane</keyword>
<feature type="transmembrane region" description="Helical" evidence="1">
    <location>
        <begin position="12"/>
        <end position="31"/>
    </location>
</feature>
<evidence type="ECO:0000313" key="3">
    <source>
        <dbReference type="Proteomes" id="UP000605427"/>
    </source>
</evidence>
<accession>A0ABQ1ZU89</accession>
<comment type="caution">
    <text evidence="2">The sequence shown here is derived from an EMBL/GenBank/DDBJ whole genome shotgun (WGS) entry which is preliminary data.</text>
</comment>
<dbReference type="EMBL" id="BMDD01000003">
    <property type="protein sequence ID" value="GGH78845.1"/>
    <property type="molecule type" value="Genomic_DNA"/>
</dbReference>
<gene>
    <name evidence="2" type="ORF">GCM10007362_24740</name>
</gene>
<proteinExistence type="predicted"/>
<keyword evidence="3" id="KW-1185">Reference proteome</keyword>
<keyword evidence="1" id="KW-0472">Membrane</keyword>
<protein>
    <recommendedName>
        <fullName evidence="4">DUF3995 domain-containing protein</fullName>
    </recommendedName>
</protein>
<organism evidence="2 3">
    <name type="scientific">Saccharibacillus endophyticus</name>
    <dbReference type="NCBI Taxonomy" id="2060666"/>
    <lineage>
        <taxon>Bacteria</taxon>
        <taxon>Bacillati</taxon>
        <taxon>Bacillota</taxon>
        <taxon>Bacilli</taxon>
        <taxon>Bacillales</taxon>
        <taxon>Paenibacillaceae</taxon>
        <taxon>Saccharibacillus</taxon>
    </lineage>
</organism>